<feature type="region of interest" description="Disordered" evidence="1">
    <location>
        <begin position="279"/>
        <end position="303"/>
    </location>
</feature>
<accession>A0A1W9Z724</accession>
<keyword evidence="2" id="KW-0812">Transmembrane</keyword>
<feature type="transmembrane region" description="Helical" evidence="2">
    <location>
        <begin position="173"/>
        <end position="192"/>
    </location>
</feature>
<dbReference type="EMBL" id="MVHG01000104">
    <property type="protein sequence ID" value="ORA08135.1"/>
    <property type="molecule type" value="Genomic_DNA"/>
</dbReference>
<organism evidence="3 4">
    <name type="scientific">Mycobacterium arosiense ATCC BAA-1401 = DSM 45069</name>
    <dbReference type="NCBI Taxonomy" id="1265311"/>
    <lineage>
        <taxon>Bacteria</taxon>
        <taxon>Bacillati</taxon>
        <taxon>Actinomycetota</taxon>
        <taxon>Actinomycetes</taxon>
        <taxon>Mycobacteriales</taxon>
        <taxon>Mycobacteriaceae</taxon>
        <taxon>Mycobacterium</taxon>
        <taxon>Mycobacterium avium complex (MAC)</taxon>
    </lineage>
</organism>
<sequence length="303" mass="34040">MILRIVEVASLLGAAVITVIYLVRPVLRERRLNLDGMMIIALTLAWFWDPTANYLNYSFAYNNYAWNYGSWVRFIPGWEYPGAPGNFVEPVWVAGAWIWWCFGGAVLMCAFLRKLRARRPNWSTLRLFVVLAGIVVVADLLLESVFLRTQVMCWPGAPASVTLWSGHFYRFPLPESLLVISLMFGITAVRYFKDDRGRSFVEKGVDNLRVPRHTKALISLCAVIGFLHFWVIVGYNLPLQIVSVKADTFPPMPSYLRSLVCGTGTDYACPSGAVPVPGRGSLHITPTDPRLPASVRDQQGTRP</sequence>
<feature type="transmembrane region" description="Helical" evidence="2">
    <location>
        <begin position="216"/>
        <end position="237"/>
    </location>
</feature>
<dbReference type="Pfam" id="PF17198">
    <property type="entry name" value="AveC_like"/>
    <property type="match status" value="1"/>
</dbReference>
<feature type="transmembrane region" description="Helical" evidence="2">
    <location>
        <begin position="91"/>
        <end position="112"/>
    </location>
</feature>
<dbReference type="AlphaFoldDB" id="A0A1W9Z724"/>
<dbReference type="InterPro" id="IPR033459">
    <property type="entry name" value="AveC-like"/>
</dbReference>
<evidence type="ECO:0000256" key="2">
    <source>
        <dbReference type="SAM" id="Phobius"/>
    </source>
</evidence>
<name>A0A1W9Z724_MYCAI</name>
<keyword evidence="4" id="KW-1185">Reference proteome</keyword>
<feature type="transmembrane region" description="Helical" evidence="2">
    <location>
        <begin position="124"/>
        <end position="142"/>
    </location>
</feature>
<feature type="transmembrane region" description="Helical" evidence="2">
    <location>
        <begin position="6"/>
        <end position="23"/>
    </location>
</feature>
<comment type="caution">
    <text evidence="3">The sequence shown here is derived from an EMBL/GenBank/DDBJ whole genome shotgun (WGS) entry which is preliminary data.</text>
</comment>
<reference evidence="3 4" key="1">
    <citation type="submission" date="2016-12" db="EMBL/GenBank/DDBJ databases">
        <title>The new phylogeny of genus Mycobacterium.</title>
        <authorList>
            <person name="Tortoli E."/>
            <person name="Trovato A."/>
            <person name="Cirillo D.M."/>
        </authorList>
    </citation>
    <scope>NUCLEOTIDE SEQUENCE [LARGE SCALE GENOMIC DNA]</scope>
    <source>
        <strain evidence="3 4">DSM 45069</strain>
    </source>
</reference>
<evidence type="ECO:0008006" key="5">
    <source>
        <dbReference type="Google" id="ProtNLM"/>
    </source>
</evidence>
<keyword evidence="2" id="KW-0472">Membrane</keyword>
<dbReference type="Proteomes" id="UP000192707">
    <property type="component" value="Unassembled WGS sequence"/>
</dbReference>
<gene>
    <name evidence="3" type="ORF">BST14_24965</name>
</gene>
<evidence type="ECO:0000313" key="4">
    <source>
        <dbReference type="Proteomes" id="UP000192707"/>
    </source>
</evidence>
<proteinExistence type="predicted"/>
<evidence type="ECO:0000313" key="3">
    <source>
        <dbReference type="EMBL" id="ORA08135.1"/>
    </source>
</evidence>
<keyword evidence="2" id="KW-1133">Transmembrane helix</keyword>
<protein>
    <recommendedName>
        <fullName evidence="5">DUF5135 domain-containing protein</fullName>
    </recommendedName>
</protein>
<evidence type="ECO:0000256" key="1">
    <source>
        <dbReference type="SAM" id="MobiDB-lite"/>
    </source>
</evidence>